<evidence type="ECO:0000313" key="2">
    <source>
        <dbReference type="EMBL" id="GGF14378.1"/>
    </source>
</evidence>
<organism evidence="2 3">
    <name type="scientific">Halobacillus andaensis</name>
    <dbReference type="NCBI Taxonomy" id="1176239"/>
    <lineage>
        <taxon>Bacteria</taxon>
        <taxon>Bacillati</taxon>
        <taxon>Bacillota</taxon>
        <taxon>Bacilli</taxon>
        <taxon>Bacillales</taxon>
        <taxon>Bacillaceae</taxon>
        <taxon>Halobacillus</taxon>
    </lineage>
</organism>
<keyword evidence="1" id="KW-1133">Transmembrane helix</keyword>
<protein>
    <submittedName>
        <fullName evidence="2">Uncharacterized protein</fullName>
    </submittedName>
</protein>
<reference evidence="2" key="1">
    <citation type="journal article" date="2014" name="Int. J. Syst. Evol. Microbiol.">
        <title>Complete genome sequence of Corynebacterium casei LMG S-19264T (=DSM 44701T), isolated from a smear-ripened cheese.</title>
        <authorList>
            <consortium name="US DOE Joint Genome Institute (JGI-PGF)"/>
            <person name="Walter F."/>
            <person name="Albersmeier A."/>
            <person name="Kalinowski J."/>
            <person name="Ruckert C."/>
        </authorList>
    </citation>
    <scope>NUCLEOTIDE SEQUENCE</scope>
    <source>
        <strain evidence="2">CGMCC 1.12153</strain>
    </source>
</reference>
<proteinExistence type="predicted"/>
<dbReference type="AlphaFoldDB" id="A0A917B1P6"/>
<dbReference type="Proteomes" id="UP000660110">
    <property type="component" value="Unassembled WGS sequence"/>
</dbReference>
<dbReference type="RefSeq" id="WP_188376465.1">
    <property type="nucleotide sequence ID" value="NZ_BMEL01000001.1"/>
</dbReference>
<sequence length="74" mass="8266">MTALWVLLTIIGICFLPMFLGMIFNRLGFKKRRIDNETVERSKVDSNAQMNARSAIAAEQMKNNSYHGGGGPFS</sequence>
<keyword evidence="1" id="KW-0472">Membrane</keyword>
<dbReference type="EMBL" id="BMEL01000001">
    <property type="protein sequence ID" value="GGF14378.1"/>
    <property type="molecule type" value="Genomic_DNA"/>
</dbReference>
<feature type="transmembrane region" description="Helical" evidence="1">
    <location>
        <begin position="6"/>
        <end position="24"/>
    </location>
</feature>
<keyword evidence="1" id="KW-0812">Transmembrane</keyword>
<comment type="caution">
    <text evidence="2">The sequence shown here is derived from an EMBL/GenBank/DDBJ whole genome shotgun (WGS) entry which is preliminary data.</text>
</comment>
<name>A0A917B1P6_HALAA</name>
<keyword evidence="3" id="KW-1185">Reference proteome</keyword>
<accession>A0A917B1P6</accession>
<evidence type="ECO:0000313" key="3">
    <source>
        <dbReference type="Proteomes" id="UP000660110"/>
    </source>
</evidence>
<evidence type="ECO:0000256" key="1">
    <source>
        <dbReference type="SAM" id="Phobius"/>
    </source>
</evidence>
<reference evidence="2" key="2">
    <citation type="submission" date="2020-09" db="EMBL/GenBank/DDBJ databases">
        <authorList>
            <person name="Sun Q."/>
            <person name="Zhou Y."/>
        </authorList>
    </citation>
    <scope>NUCLEOTIDE SEQUENCE</scope>
    <source>
        <strain evidence="2">CGMCC 1.12153</strain>
    </source>
</reference>
<gene>
    <name evidence="2" type="ORF">GCM10010954_11270</name>
</gene>